<evidence type="ECO:0000313" key="3">
    <source>
        <dbReference type="EMBL" id="CAI6369653.1"/>
    </source>
</evidence>
<dbReference type="EMBL" id="CARXXK010000006">
    <property type="protein sequence ID" value="CAI6369653.1"/>
    <property type="molecule type" value="Genomic_DNA"/>
</dbReference>
<dbReference type="PANTHER" id="PTHR46289:SF17">
    <property type="entry name" value="HAT C-TERMINAL DIMERISATION DOMAIN-CONTAINING PROTEIN"/>
    <property type="match status" value="1"/>
</dbReference>
<keyword evidence="4" id="KW-1185">Reference proteome</keyword>
<dbReference type="AlphaFoldDB" id="A0AAV0XNZ2"/>
<dbReference type="PANTHER" id="PTHR46289">
    <property type="entry name" value="52 KDA REPRESSOR OF THE INHIBITOR OF THE PROTEIN KINASE-LIKE PROTEIN-RELATED"/>
    <property type="match status" value="1"/>
</dbReference>
<gene>
    <name evidence="2" type="ORF">MEUPH1_LOCUS23867</name>
    <name evidence="3" type="ORF">MEUPH1_LOCUS23868</name>
</gene>
<evidence type="ECO:0000313" key="4">
    <source>
        <dbReference type="Proteomes" id="UP001160148"/>
    </source>
</evidence>
<dbReference type="EMBL" id="CARXXK010000006">
    <property type="protein sequence ID" value="CAI6369652.1"/>
    <property type="molecule type" value="Genomic_DNA"/>
</dbReference>
<dbReference type="InterPro" id="IPR012337">
    <property type="entry name" value="RNaseH-like_sf"/>
</dbReference>
<comment type="caution">
    <text evidence="2">The sequence shown here is derived from an EMBL/GenBank/DDBJ whole genome shotgun (WGS) entry which is preliminary data.</text>
</comment>
<feature type="domain" description="HAT C-terminal dimerisation" evidence="1">
    <location>
        <begin position="186"/>
        <end position="250"/>
    </location>
</feature>
<accession>A0AAV0XNZ2</accession>
<reference evidence="2 4" key="1">
    <citation type="submission" date="2023-01" db="EMBL/GenBank/DDBJ databases">
        <authorList>
            <person name="Whitehead M."/>
        </authorList>
    </citation>
    <scope>NUCLEOTIDE SEQUENCE [LARGE SCALE GENOMIC DNA]</scope>
</reference>
<evidence type="ECO:0000313" key="2">
    <source>
        <dbReference type="EMBL" id="CAI6369652.1"/>
    </source>
</evidence>
<proteinExistence type="predicted"/>
<protein>
    <recommendedName>
        <fullName evidence="1">HAT C-terminal dimerisation domain-containing protein</fullName>
    </recommendedName>
</protein>
<sequence length="272" mass="31394">MAQAIGVLATIKNVKFVVHLFILREVLKIVNILSVQLQAKSATLGKSASLVKGIISTLENNRSSDHFKELKRSRKEPRYLQDFDVTTVTGSDDDLIRTKDVKSYWKIRVNAFFPILDVIIINMKKRFSAESFQIATSIENLMKMDFEGSSFLIDHYKDVLKVNTEDLKCEMTVFKNILNGNTEYEYFKEHLTQQVFPNLFKLVQVAITLPVSSSTCERSFSAMRRINTYLRSTMSQNRFNELGILNIEKDIVVDVEDILNEFSKTERRIKLM</sequence>
<dbReference type="Pfam" id="PF05699">
    <property type="entry name" value="Dimer_Tnp_hAT"/>
    <property type="match status" value="1"/>
</dbReference>
<evidence type="ECO:0000259" key="1">
    <source>
        <dbReference type="Pfam" id="PF05699"/>
    </source>
</evidence>
<dbReference type="GO" id="GO:0046983">
    <property type="term" value="F:protein dimerization activity"/>
    <property type="evidence" value="ECO:0007669"/>
    <property type="project" value="InterPro"/>
</dbReference>
<dbReference type="SUPFAM" id="SSF53098">
    <property type="entry name" value="Ribonuclease H-like"/>
    <property type="match status" value="1"/>
</dbReference>
<dbReference type="Proteomes" id="UP001160148">
    <property type="component" value="Unassembled WGS sequence"/>
</dbReference>
<organism evidence="2 4">
    <name type="scientific">Macrosiphum euphorbiae</name>
    <name type="common">potato aphid</name>
    <dbReference type="NCBI Taxonomy" id="13131"/>
    <lineage>
        <taxon>Eukaryota</taxon>
        <taxon>Metazoa</taxon>
        <taxon>Ecdysozoa</taxon>
        <taxon>Arthropoda</taxon>
        <taxon>Hexapoda</taxon>
        <taxon>Insecta</taxon>
        <taxon>Pterygota</taxon>
        <taxon>Neoptera</taxon>
        <taxon>Paraneoptera</taxon>
        <taxon>Hemiptera</taxon>
        <taxon>Sternorrhyncha</taxon>
        <taxon>Aphidomorpha</taxon>
        <taxon>Aphidoidea</taxon>
        <taxon>Aphididae</taxon>
        <taxon>Macrosiphini</taxon>
        <taxon>Macrosiphum</taxon>
    </lineage>
</organism>
<name>A0AAV0XNZ2_9HEMI</name>
<dbReference type="InterPro" id="IPR052958">
    <property type="entry name" value="IFN-induced_PKR_regulator"/>
</dbReference>
<dbReference type="InterPro" id="IPR008906">
    <property type="entry name" value="HATC_C_dom"/>
</dbReference>